<feature type="transmembrane region" description="Helical" evidence="1">
    <location>
        <begin position="21"/>
        <end position="47"/>
    </location>
</feature>
<keyword evidence="3" id="KW-1185">Reference proteome</keyword>
<dbReference type="Proteomes" id="UP000070366">
    <property type="component" value="Unassembled WGS sequence"/>
</dbReference>
<protein>
    <submittedName>
        <fullName evidence="2">Uncharacterized protein</fullName>
    </submittedName>
</protein>
<dbReference type="EMBL" id="LSZW01000065">
    <property type="protein sequence ID" value="KXK64294.1"/>
    <property type="molecule type" value="Genomic_DNA"/>
</dbReference>
<organism evidence="2 3">
    <name type="scientific">Christensenella minuta</name>
    <dbReference type="NCBI Taxonomy" id="626937"/>
    <lineage>
        <taxon>Bacteria</taxon>
        <taxon>Bacillati</taxon>
        <taxon>Bacillota</taxon>
        <taxon>Clostridia</taxon>
        <taxon>Christensenellales</taxon>
        <taxon>Christensenellaceae</taxon>
        <taxon>Christensenella</taxon>
    </lineage>
</organism>
<sequence>MKPFLSKLYLFRSRDFCRKTLTVYFFQYIFKFPFHIILYILNIYLYFGFDKSYMRCLFY</sequence>
<keyword evidence="1" id="KW-1133">Transmembrane helix</keyword>
<reference evidence="2 3" key="1">
    <citation type="submission" date="2016-02" db="EMBL/GenBank/DDBJ databases">
        <authorList>
            <person name="Wen L."/>
            <person name="He K."/>
            <person name="Yang H."/>
        </authorList>
    </citation>
    <scope>NUCLEOTIDE SEQUENCE [LARGE SCALE GENOMIC DNA]</scope>
    <source>
        <strain evidence="2 3">DSM 22607</strain>
    </source>
</reference>
<comment type="caution">
    <text evidence="2">The sequence shown here is derived from an EMBL/GenBank/DDBJ whole genome shotgun (WGS) entry which is preliminary data.</text>
</comment>
<dbReference type="STRING" id="626937.HMPREF3293_02943"/>
<evidence type="ECO:0000313" key="2">
    <source>
        <dbReference type="EMBL" id="KXK64294.1"/>
    </source>
</evidence>
<proteinExistence type="predicted"/>
<dbReference type="AlphaFoldDB" id="A0A136Q135"/>
<accession>A0A136Q135</accession>
<keyword evidence="1" id="KW-0812">Transmembrane</keyword>
<keyword evidence="1" id="KW-0472">Membrane</keyword>
<evidence type="ECO:0000313" key="3">
    <source>
        <dbReference type="Proteomes" id="UP000070366"/>
    </source>
</evidence>
<evidence type="ECO:0000256" key="1">
    <source>
        <dbReference type="SAM" id="Phobius"/>
    </source>
</evidence>
<gene>
    <name evidence="2" type="ORF">HMPREF3293_02943</name>
</gene>
<name>A0A136Q135_9FIRM</name>